<comment type="domain">
    <text evidence="5">The PRC barrel domain binds ribosomal protein uS19.</text>
</comment>
<comment type="subunit">
    <text evidence="5">Binds ribosomal protein uS19.</text>
</comment>
<dbReference type="EMBL" id="CP041666">
    <property type="protein sequence ID" value="QDP40154.1"/>
    <property type="molecule type" value="Genomic_DNA"/>
</dbReference>
<dbReference type="InterPro" id="IPR027275">
    <property type="entry name" value="PRC-brl_dom"/>
</dbReference>
<dbReference type="InterPro" id="IPR036976">
    <property type="entry name" value="RimM_N_sf"/>
</dbReference>
<dbReference type="OrthoDB" id="9810331at2"/>
<dbReference type="SUPFAM" id="SSF50447">
    <property type="entry name" value="Translation proteins"/>
    <property type="match status" value="1"/>
</dbReference>
<dbReference type="SUPFAM" id="SSF50346">
    <property type="entry name" value="PRC-barrel domain"/>
    <property type="match status" value="1"/>
</dbReference>
<keyword evidence="2 5" id="KW-0690">Ribosome biogenesis</keyword>
<evidence type="ECO:0000313" key="9">
    <source>
        <dbReference type="Proteomes" id="UP000315215"/>
    </source>
</evidence>
<dbReference type="GO" id="GO:0005840">
    <property type="term" value="C:ribosome"/>
    <property type="evidence" value="ECO:0007669"/>
    <property type="project" value="InterPro"/>
</dbReference>
<sequence length="172" mass="19880">MANQFFNVGKIVNTHGIRGEVKVVRITDFEERFEKGQTLYWVSPEGGEPVSLTIDGHRIHKQFDLLHFESYDSINDVERFKNGLLKVDESQLTQLEEGEYYYHQIIGCEVETEEGEYLGKIKEILSPGANDVWVVQRPKQKDLLIPYIEEIVVDINVNEKKVKINPMEGLLD</sequence>
<evidence type="ECO:0000256" key="4">
    <source>
        <dbReference type="ARBA" id="ARBA00023186"/>
    </source>
</evidence>
<dbReference type="GO" id="GO:0042274">
    <property type="term" value="P:ribosomal small subunit biogenesis"/>
    <property type="evidence" value="ECO:0007669"/>
    <property type="project" value="UniProtKB-UniRule"/>
</dbReference>
<reference evidence="8 9" key="1">
    <citation type="submission" date="2019-07" db="EMBL/GenBank/DDBJ databases">
        <authorList>
            <person name="Li J."/>
        </authorList>
    </citation>
    <scope>NUCLEOTIDE SEQUENCE [LARGE SCALE GENOMIC DNA]</scope>
    <source>
        <strain evidence="8 9">TKL69</strain>
    </source>
</reference>
<keyword evidence="9" id="KW-1185">Reference proteome</keyword>
<dbReference type="InterPro" id="IPR002676">
    <property type="entry name" value="RimM_N"/>
</dbReference>
<dbReference type="Pfam" id="PF01782">
    <property type="entry name" value="RimM"/>
    <property type="match status" value="1"/>
</dbReference>
<protein>
    <recommendedName>
        <fullName evidence="5">Ribosome maturation factor RimM</fullName>
    </recommendedName>
</protein>
<evidence type="ECO:0000259" key="6">
    <source>
        <dbReference type="Pfam" id="PF01782"/>
    </source>
</evidence>
<comment type="similarity">
    <text evidence="5">Belongs to the RimM family.</text>
</comment>
<keyword evidence="3 5" id="KW-0698">rRNA processing</keyword>
<dbReference type="GO" id="GO:0005737">
    <property type="term" value="C:cytoplasm"/>
    <property type="evidence" value="ECO:0007669"/>
    <property type="project" value="UniProtKB-SubCell"/>
</dbReference>
<dbReference type="NCBIfam" id="TIGR02273">
    <property type="entry name" value="16S_RimM"/>
    <property type="match status" value="1"/>
</dbReference>
<dbReference type="InterPro" id="IPR011961">
    <property type="entry name" value="RimM"/>
</dbReference>
<dbReference type="GO" id="GO:0043022">
    <property type="term" value="F:ribosome binding"/>
    <property type="evidence" value="ECO:0007669"/>
    <property type="project" value="InterPro"/>
</dbReference>
<feature type="domain" description="PRC-barrel" evidence="7">
    <location>
        <begin position="97"/>
        <end position="171"/>
    </location>
</feature>
<accession>A0A516KFH9</accession>
<evidence type="ECO:0000256" key="3">
    <source>
        <dbReference type="ARBA" id="ARBA00022552"/>
    </source>
</evidence>
<comment type="subcellular location">
    <subcellularLocation>
        <location evidence="5">Cytoplasm</location>
    </subcellularLocation>
</comment>
<keyword evidence="4 5" id="KW-0143">Chaperone</keyword>
<dbReference type="GO" id="GO:0006364">
    <property type="term" value="P:rRNA processing"/>
    <property type="evidence" value="ECO:0007669"/>
    <property type="project" value="UniProtKB-UniRule"/>
</dbReference>
<dbReference type="Pfam" id="PF05239">
    <property type="entry name" value="PRC"/>
    <property type="match status" value="1"/>
</dbReference>
<dbReference type="AlphaFoldDB" id="A0A516KFH9"/>
<proteinExistence type="inferred from homology"/>
<dbReference type="RefSeq" id="WP_143893453.1">
    <property type="nucleotide sequence ID" value="NZ_CP041666.1"/>
</dbReference>
<organism evidence="8 9">
    <name type="scientific">Radiobacillus deserti</name>
    <dbReference type="NCBI Taxonomy" id="2594883"/>
    <lineage>
        <taxon>Bacteria</taxon>
        <taxon>Bacillati</taxon>
        <taxon>Bacillota</taxon>
        <taxon>Bacilli</taxon>
        <taxon>Bacillales</taxon>
        <taxon>Bacillaceae</taxon>
        <taxon>Radiobacillus</taxon>
    </lineage>
</organism>
<evidence type="ECO:0000256" key="2">
    <source>
        <dbReference type="ARBA" id="ARBA00022517"/>
    </source>
</evidence>
<feature type="domain" description="RimM N-terminal" evidence="6">
    <location>
        <begin position="8"/>
        <end position="91"/>
    </location>
</feature>
<dbReference type="InterPro" id="IPR009000">
    <property type="entry name" value="Transl_B-barrel_sf"/>
</dbReference>
<dbReference type="KEGG" id="aqt:FN924_08225"/>
<evidence type="ECO:0000259" key="7">
    <source>
        <dbReference type="Pfam" id="PF05239"/>
    </source>
</evidence>
<dbReference type="InterPro" id="IPR011033">
    <property type="entry name" value="PRC_barrel-like_sf"/>
</dbReference>
<dbReference type="HAMAP" id="MF_00014">
    <property type="entry name" value="Ribosome_mat_RimM"/>
    <property type="match status" value="1"/>
</dbReference>
<dbReference type="PANTHER" id="PTHR33692:SF1">
    <property type="entry name" value="RIBOSOME MATURATION FACTOR RIMM"/>
    <property type="match status" value="1"/>
</dbReference>
<gene>
    <name evidence="5 8" type="primary">rimM</name>
    <name evidence="8" type="ORF">FN924_08225</name>
</gene>
<dbReference type="Gene3D" id="2.40.30.60">
    <property type="entry name" value="RimM"/>
    <property type="match status" value="1"/>
</dbReference>
<name>A0A516KFH9_9BACI</name>
<keyword evidence="1 5" id="KW-0963">Cytoplasm</keyword>
<dbReference type="Gene3D" id="2.30.30.240">
    <property type="entry name" value="PRC-barrel domain"/>
    <property type="match status" value="1"/>
</dbReference>
<dbReference type="PANTHER" id="PTHR33692">
    <property type="entry name" value="RIBOSOME MATURATION FACTOR RIMM"/>
    <property type="match status" value="1"/>
</dbReference>
<evidence type="ECO:0000256" key="1">
    <source>
        <dbReference type="ARBA" id="ARBA00022490"/>
    </source>
</evidence>
<evidence type="ECO:0000256" key="5">
    <source>
        <dbReference type="HAMAP-Rule" id="MF_00014"/>
    </source>
</evidence>
<comment type="function">
    <text evidence="5">An accessory protein needed during the final step in the assembly of 30S ribosomal subunit, possibly for assembly of the head region. Essential for efficient processing of 16S rRNA. May be needed both before and after RbfA during the maturation of 16S rRNA. It has affinity for free ribosomal 30S subunits but not for 70S ribosomes.</text>
</comment>
<dbReference type="Proteomes" id="UP000315215">
    <property type="component" value="Chromosome"/>
</dbReference>
<evidence type="ECO:0000313" key="8">
    <source>
        <dbReference type="EMBL" id="QDP40154.1"/>
    </source>
</evidence>